<accession>A0ABS3ASI9</accession>
<dbReference type="EMBL" id="JAFITO010000004">
    <property type="protein sequence ID" value="MBN4068091.1"/>
    <property type="molecule type" value="Genomic_DNA"/>
</dbReference>
<evidence type="ECO:0000256" key="6">
    <source>
        <dbReference type="SAM" id="Phobius"/>
    </source>
</evidence>
<dbReference type="PANTHER" id="PTHR35791">
    <property type="entry name" value="UPF0754 MEMBRANE PROTEIN YHEB"/>
    <property type="match status" value="1"/>
</dbReference>
<evidence type="ECO:0000256" key="1">
    <source>
        <dbReference type="ARBA" id="ARBA00004308"/>
    </source>
</evidence>
<dbReference type="PANTHER" id="PTHR35791:SF1">
    <property type="entry name" value="UPF0754 MEMBRANE PROTEIN YHEB"/>
    <property type="match status" value="1"/>
</dbReference>
<keyword evidence="8" id="KW-1185">Reference proteome</keyword>
<evidence type="ECO:0000313" key="7">
    <source>
        <dbReference type="EMBL" id="MBN4068091.1"/>
    </source>
</evidence>
<evidence type="ECO:0000313" key="8">
    <source>
        <dbReference type="Proteomes" id="UP000717534"/>
    </source>
</evidence>
<proteinExistence type="inferred from homology"/>
<evidence type="ECO:0000256" key="4">
    <source>
        <dbReference type="ARBA" id="ARBA00022989"/>
    </source>
</evidence>
<comment type="similarity">
    <text evidence="2">Belongs to the UPF0754 family.</text>
</comment>
<feature type="transmembrane region" description="Helical" evidence="6">
    <location>
        <begin position="514"/>
        <end position="534"/>
    </location>
</feature>
<keyword evidence="5 6" id="KW-0472">Membrane</keyword>
<evidence type="ECO:0000256" key="5">
    <source>
        <dbReference type="ARBA" id="ARBA00023136"/>
    </source>
</evidence>
<dbReference type="InterPro" id="IPR007383">
    <property type="entry name" value="DUF445"/>
</dbReference>
<keyword evidence="4 6" id="KW-1133">Transmembrane helix</keyword>
<organism evidence="7 8">
    <name type="scientific">Desulfotalea psychrophila</name>
    <dbReference type="NCBI Taxonomy" id="84980"/>
    <lineage>
        <taxon>Bacteria</taxon>
        <taxon>Pseudomonadati</taxon>
        <taxon>Thermodesulfobacteriota</taxon>
        <taxon>Desulfobulbia</taxon>
        <taxon>Desulfobulbales</taxon>
        <taxon>Desulfocapsaceae</taxon>
        <taxon>Desulfotalea</taxon>
    </lineage>
</organism>
<dbReference type="Pfam" id="PF04286">
    <property type="entry name" value="DUF445"/>
    <property type="match status" value="2"/>
</dbReference>
<evidence type="ECO:0000256" key="2">
    <source>
        <dbReference type="ARBA" id="ARBA00008053"/>
    </source>
</evidence>
<comment type="caution">
    <text evidence="7">The sequence shown here is derived from an EMBL/GenBank/DDBJ whole genome shotgun (WGS) entry which is preliminary data.</text>
</comment>
<comment type="subcellular location">
    <subcellularLocation>
        <location evidence="1">Endomembrane system</location>
    </subcellularLocation>
</comment>
<reference evidence="7 8" key="1">
    <citation type="submission" date="2021-02" db="EMBL/GenBank/DDBJ databases">
        <title>Activity-based single-cell genomes from oceanic crustal fluid captures similar information to metagenomic and metatranscriptomic surveys with orders of magnitude less sampling.</title>
        <authorList>
            <person name="D'Angelo T.S."/>
            <person name="Orcutt B.N."/>
        </authorList>
    </citation>
    <scope>NUCLEOTIDE SEQUENCE [LARGE SCALE GENOMIC DNA]</scope>
    <source>
        <strain evidence="7">AH-315-G02</strain>
    </source>
</reference>
<keyword evidence="3 6" id="KW-0812">Transmembrane</keyword>
<dbReference type="Proteomes" id="UP000717534">
    <property type="component" value="Unassembled WGS sequence"/>
</dbReference>
<gene>
    <name evidence="7" type="ORF">JYU06_01005</name>
</gene>
<evidence type="ECO:0000256" key="3">
    <source>
        <dbReference type="ARBA" id="ARBA00022692"/>
    </source>
</evidence>
<sequence>MPFNPSSLIPYLQYAAPPLLGAFIGYLTNKVAIKMLFRPLTAKYLFGIRIPMTPGVIPSKRGDLAINIGEMVGSHLLTSTEISKALGKKSFQKTLYELIESRGEVLLQKDHGPLCEIVPEKYQSYYQVAVHAITDQSQKAIHSFLDSESFVKILEESIDEQFDRLLATDLQMFLPGADRETVYKFLEKSLGRMLASPAMNEWVESFVQQKVYAVLQQEKSLSDIMPGSMQELIVTSIENQTPLLLSKLAEIIAEPAIRDRIVTGVRMGVDSFVAGMGPMAALASGFLTPEVVEKKVREYLEEKEEDIVEWLQNDEVQSRVAKVLRERSVGILGTPLVKMVGNDHDDMVEGFCTNLSQQLAALLQEPETTNAFASMIRDNIETHIDGGKIPLGEILFDLMGEDGVTRGRKWLKQEAFTILKAEKTRKTLDSMVGSLLNNLLDHRVGKISRLLPAGVREGIYASLQRMASGMLAVEVPGLVDSLNIQKIVKEKVNSLDLMRLERLLLSIMEEQFKYINLFGALLGFLIGCLNLFFLNAM</sequence>
<protein>
    <submittedName>
        <fullName evidence="7">DUF445 family protein</fullName>
    </submittedName>
</protein>
<name>A0ABS3ASI9_9BACT</name>